<dbReference type="EMBL" id="VJXR01000128">
    <property type="protein sequence ID" value="TRW42865.1"/>
    <property type="molecule type" value="Genomic_DNA"/>
</dbReference>
<name>A0A552WJC9_9MICO</name>
<evidence type="ECO:0000313" key="2">
    <source>
        <dbReference type="Proteomes" id="UP000318693"/>
    </source>
</evidence>
<dbReference type="Proteomes" id="UP000318693">
    <property type="component" value="Unassembled WGS sequence"/>
</dbReference>
<protein>
    <submittedName>
        <fullName evidence="1">TIGR02569 family protein</fullName>
    </submittedName>
</protein>
<accession>A0A552WJC9</accession>
<keyword evidence="2" id="KW-1185">Reference proteome</keyword>
<dbReference type="SUPFAM" id="SSF56112">
    <property type="entry name" value="Protein kinase-like (PK-like)"/>
    <property type="match status" value="1"/>
</dbReference>
<reference evidence="1 2" key="1">
    <citation type="submission" date="2019-07" db="EMBL/GenBank/DDBJ databases">
        <title>Georgenia wutianyii sp. nov. and Georgenia *** sp. nov. isolated from plateau pika (Ochotona curzoniae) in the Qinghai-Tibet plateau of China.</title>
        <authorList>
            <person name="Tian Z."/>
        </authorList>
    </citation>
    <scope>NUCLEOTIDE SEQUENCE [LARGE SCALE GENOMIC DNA]</scope>
    <source>
        <strain evidence="1 2">Z446</strain>
    </source>
</reference>
<dbReference type="AlphaFoldDB" id="A0A552WJC9"/>
<gene>
    <name evidence="1" type="ORF">FJ693_19885</name>
</gene>
<comment type="caution">
    <text evidence="1">The sequence shown here is derived from an EMBL/GenBank/DDBJ whole genome shotgun (WGS) entry which is preliminary data.</text>
</comment>
<dbReference type="InterPro" id="IPR011009">
    <property type="entry name" value="Kinase-like_dom_sf"/>
</dbReference>
<evidence type="ECO:0000313" key="1">
    <source>
        <dbReference type="EMBL" id="TRW42865.1"/>
    </source>
</evidence>
<organism evidence="1 2">
    <name type="scientific">Georgenia yuyongxinii</name>
    <dbReference type="NCBI Taxonomy" id="2589797"/>
    <lineage>
        <taxon>Bacteria</taxon>
        <taxon>Bacillati</taxon>
        <taxon>Actinomycetota</taxon>
        <taxon>Actinomycetes</taxon>
        <taxon>Micrococcales</taxon>
        <taxon>Bogoriellaceae</taxon>
        <taxon>Georgenia</taxon>
    </lineage>
</organism>
<dbReference type="RefSeq" id="WP_143420163.1">
    <property type="nucleotide sequence ID" value="NZ_VJXR01000128.1"/>
</dbReference>
<proteinExistence type="predicted"/>
<sequence>MDKPPPRAVLDAFGVSADPRPLAGGQEKAWQVQGLVLKPLDMSVAELRWQEGVLTALDGARDVRVAPPVRSALGSLVVAGWTAWRYGAGSPATPDRYGDVVAAGRAFHEHLRRCPRPALLDSRDHPWARADRVAWEEAPLGDDGPRLPHVAALLALRRPAVAPAQLVHGDLTDNVHLHPDLPPLVLDFSPYWRPPSYATAIVVADAVVFRGAPFDLIAEVRAQETAEFPQMLVRALLFRAVAVHLLAPDRSEEWARWFAPAVRVAAGLAGGGLAGGG</sequence>